<organism evidence="1 2">
    <name type="scientific">Stylosanthes scabra</name>
    <dbReference type="NCBI Taxonomy" id="79078"/>
    <lineage>
        <taxon>Eukaryota</taxon>
        <taxon>Viridiplantae</taxon>
        <taxon>Streptophyta</taxon>
        <taxon>Embryophyta</taxon>
        <taxon>Tracheophyta</taxon>
        <taxon>Spermatophyta</taxon>
        <taxon>Magnoliopsida</taxon>
        <taxon>eudicotyledons</taxon>
        <taxon>Gunneridae</taxon>
        <taxon>Pentapetalae</taxon>
        <taxon>rosids</taxon>
        <taxon>fabids</taxon>
        <taxon>Fabales</taxon>
        <taxon>Fabaceae</taxon>
        <taxon>Papilionoideae</taxon>
        <taxon>50 kb inversion clade</taxon>
        <taxon>dalbergioids sensu lato</taxon>
        <taxon>Dalbergieae</taxon>
        <taxon>Pterocarpus clade</taxon>
        <taxon>Stylosanthes</taxon>
    </lineage>
</organism>
<keyword evidence="2" id="KW-1185">Reference proteome</keyword>
<accession>A0ABU6TCB1</accession>
<reference evidence="1 2" key="1">
    <citation type="journal article" date="2023" name="Plants (Basel)">
        <title>Bridging the Gap: Combining Genomics and Transcriptomics Approaches to Understand Stylosanthes scabra, an Orphan Legume from the Brazilian Caatinga.</title>
        <authorList>
            <person name="Ferreira-Neto J.R.C."/>
            <person name="da Silva M.D."/>
            <person name="Binneck E."/>
            <person name="de Melo N.F."/>
            <person name="da Silva R.H."/>
            <person name="de Melo A.L.T.M."/>
            <person name="Pandolfi V."/>
            <person name="Bustamante F.O."/>
            <person name="Brasileiro-Vidal A.C."/>
            <person name="Benko-Iseppon A.M."/>
        </authorList>
    </citation>
    <scope>NUCLEOTIDE SEQUENCE [LARGE SCALE GENOMIC DNA]</scope>
    <source>
        <tissue evidence="1">Leaves</tissue>
    </source>
</reference>
<evidence type="ECO:0000313" key="1">
    <source>
        <dbReference type="EMBL" id="MED6145871.1"/>
    </source>
</evidence>
<sequence length="113" mass="13223">MHIMQKDMIQNLEPFHLEPFDPTLLLHPIKQIHSFIRPAPLSETRNHHVPRCDVSSRHFIKHLLGSIKNATFSIHIKQSGDQQHISIKPKTQNLRIYLGTFINRVYSLKSQKN</sequence>
<name>A0ABU6TCB1_9FABA</name>
<dbReference type="EMBL" id="JASCZI010090739">
    <property type="protein sequence ID" value="MED6145871.1"/>
    <property type="molecule type" value="Genomic_DNA"/>
</dbReference>
<proteinExistence type="predicted"/>
<evidence type="ECO:0000313" key="2">
    <source>
        <dbReference type="Proteomes" id="UP001341840"/>
    </source>
</evidence>
<protein>
    <submittedName>
        <fullName evidence="1">Uncharacterized protein</fullName>
    </submittedName>
</protein>
<gene>
    <name evidence="1" type="ORF">PIB30_029250</name>
</gene>
<dbReference type="Proteomes" id="UP001341840">
    <property type="component" value="Unassembled WGS sequence"/>
</dbReference>
<comment type="caution">
    <text evidence="1">The sequence shown here is derived from an EMBL/GenBank/DDBJ whole genome shotgun (WGS) entry which is preliminary data.</text>
</comment>